<evidence type="ECO:0000313" key="1">
    <source>
        <dbReference type="EMBL" id="AUO18710.1"/>
    </source>
</evidence>
<dbReference type="InterPro" id="IPR014942">
    <property type="entry name" value="AbiEii"/>
</dbReference>
<evidence type="ECO:0000313" key="2">
    <source>
        <dbReference type="Proteomes" id="UP000235589"/>
    </source>
</evidence>
<dbReference type="RefSeq" id="WP_245862987.1">
    <property type="nucleotide sequence ID" value="NZ_CP020991.1"/>
</dbReference>
<evidence type="ECO:0008006" key="3">
    <source>
        <dbReference type="Google" id="ProtNLM"/>
    </source>
</evidence>
<dbReference type="AlphaFoldDB" id="A0A2K9P0B4"/>
<protein>
    <recommendedName>
        <fullName evidence="3">Nucleotidyl transferase AbiEii/AbiGii toxin family protein</fullName>
    </recommendedName>
</protein>
<dbReference type="GeneID" id="98061947"/>
<sequence>MSNAKAMSLKAKIRNIAKSKNIPAQVILQNYMFERFLNRLSVSEYKEKFVLKGGMLVAALVGLDNRATMDLDTTLKNLPLTPDAIEKALKDIFAIDLHDDVIFSLKGISPIREDDIYGGYRVALDAIYETIVTPVTIDVSTGDVITPSAVKFDFTGIFDEALTFEVWAYNIETVLAEKIETILRRSIFNTRPRDFYDAYILITTQKFDKEVFQEALKKTIEHRGTRNQIMAFDDAITVILESSDLKKMWSNYQKQFDYAKNIEYDSIISSLKEALR</sequence>
<reference evidence="1 2" key="1">
    <citation type="submission" date="2017-04" db="EMBL/GenBank/DDBJ databases">
        <title>Monoglobus pectinilyticus 14 draft genome.</title>
        <authorList>
            <person name="Kim C."/>
            <person name="Rosendale D.I."/>
            <person name="Kelly W.J."/>
            <person name="Tannock G.W."/>
            <person name="Patchett M.L."/>
            <person name="Jordens J.Z."/>
        </authorList>
    </citation>
    <scope>NUCLEOTIDE SEQUENCE [LARGE SCALE GENOMIC DNA]</scope>
    <source>
        <strain evidence="1 2">14</strain>
    </source>
</reference>
<proteinExistence type="predicted"/>
<accession>A0A2K9P0B4</accession>
<gene>
    <name evidence="1" type="ORF">B9O19_00527</name>
</gene>
<dbReference type="Proteomes" id="UP000235589">
    <property type="component" value="Chromosome"/>
</dbReference>
<dbReference type="Pfam" id="PF08843">
    <property type="entry name" value="AbiEii"/>
    <property type="match status" value="1"/>
</dbReference>
<dbReference type="EMBL" id="CP020991">
    <property type="protein sequence ID" value="AUO18710.1"/>
    <property type="molecule type" value="Genomic_DNA"/>
</dbReference>
<dbReference type="KEGG" id="mpec:B9O19_00527"/>
<keyword evidence="2" id="KW-1185">Reference proteome</keyword>
<dbReference type="SMR" id="A0A2K9P0B4"/>
<organism evidence="1 2">
    <name type="scientific">Monoglobus pectinilyticus</name>
    <dbReference type="NCBI Taxonomy" id="1981510"/>
    <lineage>
        <taxon>Bacteria</taxon>
        <taxon>Bacillati</taxon>
        <taxon>Bacillota</taxon>
        <taxon>Clostridia</taxon>
        <taxon>Monoglobales</taxon>
        <taxon>Monoglobaceae</taxon>
        <taxon>Monoglobus</taxon>
    </lineage>
</organism>
<name>A0A2K9P0B4_9FIRM</name>